<keyword evidence="2" id="KW-1185">Reference proteome</keyword>
<dbReference type="EMBL" id="JACXVP010000009">
    <property type="protein sequence ID" value="KAG5585112.1"/>
    <property type="molecule type" value="Genomic_DNA"/>
</dbReference>
<accession>A0A9J5XDZ2</accession>
<dbReference type="Proteomes" id="UP000824120">
    <property type="component" value="Chromosome 9"/>
</dbReference>
<reference evidence="1 2" key="1">
    <citation type="submission" date="2020-09" db="EMBL/GenBank/DDBJ databases">
        <title>De no assembly of potato wild relative species, Solanum commersonii.</title>
        <authorList>
            <person name="Cho K."/>
        </authorList>
    </citation>
    <scope>NUCLEOTIDE SEQUENCE [LARGE SCALE GENOMIC DNA]</scope>
    <source>
        <strain evidence="1">LZ3.2</strain>
        <tissue evidence="1">Leaf</tissue>
    </source>
</reference>
<protein>
    <submittedName>
        <fullName evidence="1">Uncharacterized protein</fullName>
    </submittedName>
</protein>
<evidence type="ECO:0000313" key="1">
    <source>
        <dbReference type="EMBL" id="KAG5585112.1"/>
    </source>
</evidence>
<sequence length="268" mass="30554">MIKIDQECVGIARIVEAEVQQAQISDEYEIQFGKTQEIGSTSNPRLSIEYGRNSIRKSISNRYPLKIFETSNITKIKGRIFNGSEWTYQEILIQTGATANHVKGILLDGIPIYDGKQYNYKTFEENNFSCKNMVDLPIQLDTIKITVPCYITNHESDQNLILGNLFLDKLEDYSIETNGIEMIYKDIILSAFAEDELEASLFARLFSSSFDVEIGIFVLTFEMFWALGANGTSPATLLRVIFPFRFEFCFGRVSKCSHKSKNSFIFSI</sequence>
<comment type="caution">
    <text evidence="1">The sequence shown here is derived from an EMBL/GenBank/DDBJ whole genome shotgun (WGS) entry which is preliminary data.</text>
</comment>
<proteinExistence type="predicted"/>
<organism evidence="1 2">
    <name type="scientific">Solanum commersonii</name>
    <name type="common">Commerson's wild potato</name>
    <name type="synonym">Commerson's nightshade</name>
    <dbReference type="NCBI Taxonomy" id="4109"/>
    <lineage>
        <taxon>Eukaryota</taxon>
        <taxon>Viridiplantae</taxon>
        <taxon>Streptophyta</taxon>
        <taxon>Embryophyta</taxon>
        <taxon>Tracheophyta</taxon>
        <taxon>Spermatophyta</taxon>
        <taxon>Magnoliopsida</taxon>
        <taxon>eudicotyledons</taxon>
        <taxon>Gunneridae</taxon>
        <taxon>Pentapetalae</taxon>
        <taxon>asterids</taxon>
        <taxon>lamiids</taxon>
        <taxon>Solanales</taxon>
        <taxon>Solanaceae</taxon>
        <taxon>Solanoideae</taxon>
        <taxon>Solaneae</taxon>
        <taxon>Solanum</taxon>
    </lineage>
</organism>
<name>A0A9J5XDZ2_SOLCO</name>
<gene>
    <name evidence="1" type="ORF">H5410_045546</name>
</gene>
<evidence type="ECO:0000313" key="2">
    <source>
        <dbReference type="Proteomes" id="UP000824120"/>
    </source>
</evidence>
<dbReference type="AlphaFoldDB" id="A0A9J5XDZ2"/>